<name>A0A1G4KJE6_9SACH</name>
<dbReference type="Gene3D" id="1.10.357.30">
    <property type="entry name" value="Exocyst complex subunit Sec15 C-terminal domain, N-terminal subdomain"/>
    <property type="match status" value="1"/>
</dbReference>
<dbReference type="Pfam" id="PF04091">
    <property type="entry name" value="Sec15_C"/>
    <property type="match status" value="1"/>
</dbReference>
<keyword evidence="10" id="KW-1185">Reference proteome</keyword>
<dbReference type="InterPro" id="IPR042044">
    <property type="entry name" value="EXOC6PINT-1/Sec15/Tip20_C_dom2"/>
</dbReference>
<dbReference type="InterPro" id="IPR007225">
    <property type="entry name" value="EXOC6/Sec15"/>
</dbReference>
<evidence type="ECO:0000256" key="5">
    <source>
        <dbReference type="PIRNR" id="PIRNR025007"/>
    </source>
</evidence>
<evidence type="ECO:0000256" key="1">
    <source>
        <dbReference type="ARBA" id="ARBA00007944"/>
    </source>
</evidence>
<sequence length="879" mass="101219">MESNAQSQISEELQKILLSTDLSFLKSTFDDEDRKKGASVVQDYEEELDLDEHTMNRWTPLLRSAIENDSLPVVVDELYNSVEDHFENLETQILQDSQLSDNLTVSVGQISNIKEIIEESLLRETEDLQGQLAQTTNDVISRKQSYINNKKTSTKISECIILISKILQILELSNKCQDLIKDGSYYKALQSLGGLERIYVQDFKNYNFDFLKTIYASIPVLKSKIKDESLNLIKSSFNSNLERKLLSVSTKFFDFYNETLLPDWKNSKNELKLSSFKFNSPVEISLRDTKKEETLNLATIFPLDEFYDCILIFQNLKETNYLCSEFKTEYDFRISKVAYPLDLKSHGSTTTHSDQVLKTAALFGDEFSSTELKNYMLKILGFVIYDKHLNKSTDYLLSYKSMSTSENFWEIFIARFSPFLEYYLTKRVNTEEEVIELKDFLGIYIAILENLNVGVELINKVYILLFRKYAALLFQVFDIEFSTLLKDDDFMPLTINDKGLYEKVLRICWLKDDEPERPRIEDEEFSEQFLATLPFSPLYPMSCTLVKKTHNKLVTFLSEFYRSNLSELNQIIVQTLDSIFSEIINAKIHAKLDTTSREEIAQILINLDYFIIAAKEFSHILGRENTTLNPDVELTLQSVKILTQSRNLTEQKLIELIDSKISDLMEFVEFEWSATAVEREPSFSVKDIAQFLEMMFTSTLVNLPDSVKTLLIFREFDVLTGRFLDVLLNFSPPILTPQSVLNFELNMNFLEGIISKLFPSDGDRPSTPTSPDLGAVHSSENARASNLMDNTRRSLYSTFSDLKQHIEFLKSPDITEYNDPSIRMRKFPRIKPEVAQMLHDKMVSPASAGIDSANSSSVDQSFADSLGSHKRLAKFFNRA</sequence>
<keyword evidence="2 5" id="KW-0813">Transport</keyword>
<dbReference type="EMBL" id="LT598480">
    <property type="protein sequence ID" value="SCV04685.1"/>
    <property type="molecule type" value="Genomic_DNA"/>
</dbReference>
<proteinExistence type="inferred from homology"/>
<comment type="function">
    <text evidence="5">Component of the exocyst complex involved in the docking of exocytic vesicles with fusion sites on the plasma membrane.</text>
</comment>
<dbReference type="Gene3D" id="1.20.58.670">
    <property type="entry name" value="Dsl1p vesicle tethering complex, Tip20p subunit, domain D"/>
    <property type="match status" value="1"/>
</dbReference>
<evidence type="ECO:0000259" key="7">
    <source>
        <dbReference type="Pfam" id="PF04091"/>
    </source>
</evidence>
<evidence type="ECO:0000256" key="2">
    <source>
        <dbReference type="ARBA" id="ARBA00022448"/>
    </source>
</evidence>
<keyword evidence="4" id="KW-0175">Coiled coil</keyword>
<evidence type="ECO:0000313" key="9">
    <source>
        <dbReference type="EMBL" id="SCV04685.1"/>
    </source>
</evidence>
<evidence type="ECO:0000256" key="4">
    <source>
        <dbReference type="ARBA" id="ARBA00023054"/>
    </source>
</evidence>
<dbReference type="GO" id="GO:0000145">
    <property type="term" value="C:exocyst"/>
    <property type="evidence" value="ECO:0007669"/>
    <property type="project" value="UniProtKB-UniRule"/>
</dbReference>
<dbReference type="GO" id="GO:0006886">
    <property type="term" value="P:intracellular protein transport"/>
    <property type="evidence" value="ECO:0007669"/>
    <property type="project" value="InterPro"/>
</dbReference>
<dbReference type="InterPro" id="IPR042045">
    <property type="entry name" value="EXOC6/Sec15_C_dom1"/>
</dbReference>
<dbReference type="GO" id="GO:0006893">
    <property type="term" value="P:Golgi to plasma membrane transport"/>
    <property type="evidence" value="ECO:0007669"/>
    <property type="project" value="TreeGrafter"/>
</dbReference>
<dbReference type="OrthoDB" id="10267033at2759"/>
<evidence type="ECO:0000256" key="3">
    <source>
        <dbReference type="ARBA" id="ARBA00022483"/>
    </source>
</evidence>
<feature type="domain" description="Exocyst complex subunit EXOC6/Sec15 C-terminal" evidence="7">
    <location>
        <begin position="459"/>
        <end position="841"/>
    </location>
</feature>
<evidence type="ECO:0000256" key="6">
    <source>
        <dbReference type="SAM" id="MobiDB-lite"/>
    </source>
</evidence>
<dbReference type="GO" id="GO:0016020">
    <property type="term" value="C:membrane"/>
    <property type="evidence" value="ECO:0007669"/>
    <property type="project" value="TreeGrafter"/>
</dbReference>
<dbReference type="InterPro" id="IPR046361">
    <property type="entry name" value="EXOC6/Sec15_C"/>
</dbReference>
<dbReference type="PANTHER" id="PTHR12702:SF0">
    <property type="entry name" value="EXOCYST COMPLEX COMPONENT 6"/>
    <property type="match status" value="1"/>
</dbReference>
<dbReference type="PANTHER" id="PTHR12702">
    <property type="entry name" value="SEC15"/>
    <property type="match status" value="1"/>
</dbReference>
<dbReference type="InterPro" id="IPR048359">
    <property type="entry name" value="EXOC6_Sec15_N"/>
</dbReference>
<dbReference type="PIRSF" id="PIRSF025007">
    <property type="entry name" value="Sec15"/>
    <property type="match status" value="1"/>
</dbReference>
<dbReference type="GO" id="GO:0090522">
    <property type="term" value="P:vesicle tethering involved in exocytosis"/>
    <property type="evidence" value="ECO:0007669"/>
    <property type="project" value="UniProtKB-UniRule"/>
</dbReference>
<feature type="region of interest" description="Disordered" evidence="6">
    <location>
        <begin position="761"/>
        <end position="784"/>
    </location>
</feature>
<evidence type="ECO:0000313" key="10">
    <source>
        <dbReference type="Proteomes" id="UP000191144"/>
    </source>
</evidence>
<accession>A0A1G4KJE6</accession>
<reference evidence="10" key="1">
    <citation type="submission" date="2016-03" db="EMBL/GenBank/DDBJ databases">
        <authorList>
            <person name="Devillers Hugo."/>
        </authorList>
    </citation>
    <scope>NUCLEOTIDE SEQUENCE [LARGE SCALE GENOMIC DNA]</scope>
</reference>
<comment type="similarity">
    <text evidence="1 5">Belongs to the SEC15 family.</text>
</comment>
<dbReference type="AlphaFoldDB" id="A0A1G4KJE6"/>
<protein>
    <recommendedName>
        <fullName evidence="5">Exocyst complex component SEC15</fullName>
    </recommendedName>
</protein>
<organism evidence="9 10">
    <name type="scientific">Lachancea meyersii CBS 8951</name>
    <dbReference type="NCBI Taxonomy" id="1266667"/>
    <lineage>
        <taxon>Eukaryota</taxon>
        <taxon>Fungi</taxon>
        <taxon>Dikarya</taxon>
        <taxon>Ascomycota</taxon>
        <taxon>Saccharomycotina</taxon>
        <taxon>Saccharomycetes</taxon>
        <taxon>Saccharomycetales</taxon>
        <taxon>Saccharomycetaceae</taxon>
        <taxon>Lachancea</taxon>
    </lineage>
</organism>
<feature type="domain" description="Exocyst complex component EXOC6/Sec15 N-terminal" evidence="8">
    <location>
        <begin position="77"/>
        <end position="252"/>
    </location>
</feature>
<keyword evidence="3 5" id="KW-0268">Exocytosis</keyword>
<dbReference type="Pfam" id="PF20651">
    <property type="entry name" value="EXOC6_Sec15_N"/>
    <property type="match status" value="1"/>
</dbReference>
<dbReference type="Proteomes" id="UP000191144">
    <property type="component" value="Chromosome H"/>
</dbReference>
<evidence type="ECO:0000259" key="8">
    <source>
        <dbReference type="Pfam" id="PF20651"/>
    </source>
</evidence>
<gene>
    <name evidence="9" type="ORF">LAME_0H20428G</name>
</gene>